<protein>
    <recommendedName>
        <fullName evidence="5">DUF4468 domain-containing protein</fullName>
    </recommendedName>
</protein>
<organism evidence="3 4">
    <name type="scientific">Chryseobacterium rhizoplanae</name>
    <dbReference type="NCBI Taxonomy" id="1609531"/>
    <lineage>
        <taxon>Bacteria</taxon>
        <taxon>Pseudomonadati</taxon>
        <taxon>Bacteroidota</taxon>
        <taxon>Flavobacteriia</taxon>
        <taxon>Flavobacteriales</taxon>
        <taxon>Weeksellaceae</taxon>
        <taxon>Chryseobacterium group</taxon>
        <taxon>Chryseobacterium</taxon>
    </lineage>
</organism>
<evidence type="ECO:0008006" key="5">
    <source>
        <dbReference type="Google" id="ProtNLM"/>
    </source>
</evidence>
<evidence type="ECO:0000313" key="4">
    <source>
        <dbReference type="Proteomes" id="UP000316916"/>
    </source>
</evidence>
<dbReference type="RefSeq" id="WP_142718403.1">
    <property type="nucleotide sequence ID" value="NZ_FXTC01000005.1"/>
</dbReference>
<proteinExistence type="predicted"/>
<dbReference type="Proteomes" id="UP000316916">
    <property type="component" value="Unassembled WGS sequence"/>
</dbReference>
<evidence type="ECO:0000313" key="3">
    <source>
        <dbReference type="EMBL" id="SMO71914.1"/>
    </source>
</evidence>
<evidence type="ECO:0000256" key="1">
    <source>
        <dbReference type="SAM" id="Coils"/>
    </source>
</evidence>
<dbReference type="EMBL" id="FXTC01000005">
    <property type="protein sequence ID" value="SMO71914.1"/>
    <property type="molecule type" value="Genomic_DNA"/>
</dbReference>
<keyword evidence="4" id="KW-1185">Reference proteome</keyword>
<feature type="chain" id="PRO_5022215607" description="DUF4468 domain-containing protein" evidence="2">
    <location>
        <begin position="20"/>
        <end position="196"/>
    </location>
</feature>
<name>A0A521DJJ0_9FLAO</name>
<evidence type="ECO:0000256" key="2">
    <source>
        <dbReference type="SAM" id="SignalP"/>
    </source>
</evidence>
<feature type="signal peptide" evidence="2">
    <location>
        <begin position="1"/>
        <end position="19"/>
    </location>
</feature>
<keyword evidence="1" id="KW-0175">Coiled coil</keyword>
<accession>A0A521DJJ0</accession>
<sequence>MKKLSLLCLLIVVFMNAQSVELVNGDYMYTKIINTSKKKKDIYPMLKKWLTDNSLQYFIRTDDRDLGILSFDERLSLMHYNDTQSTFPSFNSTFEIQNRKVIYKAGHIVLQDNYGGMTNIKNDYKSLLDRITNLTLHINELKDQLTTERDEKRRSDIRKEIDIENKKLNQSNAVKIKLTDCFARNVDMIIKMLNQN</sequence>
<keyword evidence="2" id="KW-0732">Signal</keyword>
<feature type="coiled-coil region" evidence="1">
    <location>
        <begin position="124"/>
        <end position="151"/>
    </location>
</feature>
<dbReference type="AlphaFoldDB" id="A0A521DJJ0"/>
<reference evidence="3 4" key="1">
    <citation type="submission" date="2017-05" db="EMBL/GenBank/DDBJ databases">
        <authorList>
            <person name="Varghese N."/>
            <person name="Submissions S."/>
        </authorList>
    </citation>
    <scope>NUCLEOTIDE SEQUENCE [LARGE SCALE GENOMIC DNA]</scope>
    <source>
        <strain evidence="3 4">DSM 29371</strain>
    </source>
</reference>
<gene>
    <name evidence="3" type="ORF">SAMN06265171_105182</name>
</gene>